<proteinExistence type="predicted"/>
<evidence type="ECO:0000313" key="2">
    <source>
        <dbReference type="Proteomes" id="UP000092445"/>
    </source>
</evidence>
<protein>
    <submittedName>
        <fullName evidence="1">Uncharacterized protein</fullName>
    </submittedName>
</protein>
<dbReference type="AlphaFoldDB" id="A0A1A9ZYY1"/>
<dbReference type="EnsemblMetazoa" id="GPAI029298-RA">
    <property type="protein sequence ID" value="GPAI029298-PA"/>
    <property type="gene ID" value="GPAI029298"/>
</dbReference>
<dbReference type="VEuPathDB" id="VectorBase:GPAI029298"/>
<name>A0A1A9ZYY1_GLOPL</name>
<dbReference type="Proteomes" id="UP000092445">
    <property type="component" value="Unassembled WGS sequence"/>
</dbReference>
<keyword evidence="2" id="KW-1185">Reference proteome</keyword>
<reference evidence="2" key="1">
    <citation type="submission" date="2014-03" db="EMBL/GenBank/DDBJ databases">
        <authorList>
            <person name="Aksoy S."/>
            <person name="Warren W."/>
            <person name="Wilson R.K."/>
        </authorList>
    </citation>
    <scope>NUCLEOTIDE SEQUENCE [LARGE SCALE GENOMIC DNA]</scope>
    <source>
        <strain evidence="2">IAEA</strain>
    </source>
</reference>
<accession>A0A1A9ZYY1</accession>
<reference evidence="1" key="2">
    <citation type="submission" date="2020-05" db="UniProtKB">
        <authorList>
            <consortium name="EnsemblMetazoa"/>
        </authorList>
    </citation>
    <scope>IDENTIFICATION</scope>
    <source>
        <strain evidence="1">IAEA</strain>
    </source>
</reference>
<evidence type="ECO:0000313" key="1">
    <source>
        <dbReference type="EnsemblMetazoa" id="GPAI029298-PA"/>
    </source>
</evidence>
<organism evidence="1 2">
    <name type="scientific">Glossina pallidipes</name>
    <name type="common">Tsetse fly</name>
    <dbReference type="NCBI Taxonomy" id="7398"/>
    <lineage>
        <taxon>Eukaryota</taxon>
        <taxon>Metazoa</taxon>
        <taxon>Ecdysozoa</taxon>
        <taxon>Arthropoda</taxon>
        <taxon>Hexapoda</taxon>
        <taxon>Insecta</taxon>
        <taxon>Pterygota</taxon>
        <taxon>Neoptera</taxon>
        <taxon>Endopterygota</taxon>
        <taxon>Diptera</taxon>
        <taxon>Brachycera</taxon>
        <taxon>Muscomorpha</taxon>
        <taxon>Hippoboscoidea</taxon>
        <taxon>Glossinidae</taxon>
        <taxon>Glossina</taxon>
    </lineage>
</organism>
<sequence>MSSHSFTNSTTVITTANGSVTGVWEAVTAGLTVSEISSSKDFSIARSIGGLFVPSVSDDSREAGEEDFDINVLGGKRVQLLSLESLLPLVDGLMLADLWAIVLKAGQGSSMRAVIAVAREHGITHNMTMWIIFICHLPLRN</sequence>